<keyword evidence="12" id="KW-0121">Carboxypeptidase</keyword>
<dbReference type="GO" id="GO:0009002">
    <property type="term" value="F:serine-type D-Ala-D-Ala carboxypeptidase activity"/>
    <property type="evidence" value="ECO:0007669"/>
    <property type="project" value="InterPro"/>
</dbReference>
<comment type="similarity">
    <text evidence="1 9">Belongs to the peptidase S11 family.</text>
</comment>
<feature type="active site" description="Proton acceptor" evidence="7">
    <location>
        <position position="70"/>
    </location>
</feature>
<keyword evidence="6" id="KW-0961">Cell wall biogenesis/degradation</keyword>
<evidence type="ECO:0000256" key="7">
    <source>
        <dbReference type="PIRSR" id="PIRSR618044-1"/>
    </source>
</evidence>
<keyword evidence="2" id="KW-0732">Signal</keyword>
<name>A0A3N9UJJ3_9BACI</name>
<reference evidence="12 13" key="1">
    <citation type="journal article" date="2013" name="J. Microbiol.">
        <title>Lysinibacillus chungkukjangi sp. nov., isolated from Chungkukjang, Korean fermented soybean food.</title>
        <authorList>
            <person name="Kim S.J."/>
            <person name="Jang Y.H."/>
            <person name="Hamada M."/>
            <person name="Ahn J.H."/>
            <person name="Weon H.Y."/>
            <person name="Suzuki K."/>
            <person name="Whang K.S."/>
            <person name="Kwon S.W."/>
        </authorList>
    </citation>
    <scope>NUCLEOTIDE SEQUENCE [LARGE SCALE GENOMIC DNA]</scope>
    <source>
        <strain evidence="12 13">MCCC 1A12701</strain>
    </source>
</reference>
<keyword evidence="13" id="KW-1185">Reference proteome</keyword>
<keyword evidence="3" id="KW-0378">Hydrolase</keyword>
<evidence type="ECO:0000313" key="13">
    <source>
        <dbReference type="Proteomes" id="UP000274033"/>
    </source>
</evidence>
<evidence type="ECO:0000256" key="5">
    <source>
        <dbReference type="ARBA" id="ARBA00022984"/>
    </source>
</evidence>
<evidence type="ECO:0000256" key="3">
    <source>
        <dbReference type="ARBA" id="ARBA00022801"/>
    </source>
</evidence>
<dbReference type="Gene3D" id="3.40.710.10">
    <property type="entry name" value="DD-peptidase/beta-lactamase superfamily"/>
    <property type="match status" value="1"/>
</dbReference>
<dbReference type="OrthoDB" id="9791132at2"/>
<dbReference type="RefSeq" id="WP_124761675.1">
    <property type="nucleotide sequence ID" value="NZ_JAFBDY010000001.1"/>
</dbReference>
<organism evidence="12 13">
    <name type="scientific">Lysinibacillus composti</name>
    <dbReference type="NCBI Taxonomy" id="720633"/>
    <lineage>
        <taxon>Bacteria</taxon>
        <taxon>Bacillati</taxon>
        <taxon>Bacillota</taxon>
        <taxon>Bacilli</taxon>
        <taxon>Bacillales</taxon>
        <taxon>Bacillaceae</taxon>
        <taxon>Lysinibacillus</taxon>
    </lineage>
</organism>
<dbReference type="InterPro" id="IPR018044">
    <property type="entry name" value="Peptidase_S11"/>
</dbReference>
<evidence type="ECO:0000256" key="2">
    <source>
        <dbReference type="ARBA" id="ARBA00022729"/>
    </source>
</evidence>
<evidence type="ECO:0000256" key="1">
    <source>
        <dbReference type="ARBA" id="ARBA00007164"/>
    </source>
</evidence>
<feature type="binding site" evidence="8">
    <location>
        <position position="230"/>
    </location>
    <ligand>
        <name>substrate</name>
    </ligand>
</feature>
<evidence type="ECO:0000256" key="6">
    <source>
        <dbReference type="ARBA" id="ARBA00023316"/>
    </source>
</evidence>
<evidence type="ECO:0000313" key="12">
    <source>
        <dbReference type="EMBL" id="RQW76137.1"/>
    </source>
</evidence>
<feature type="domain" description="Peptidase S11 D-alanyl-D-alanine carboxypeptidase A N-terminal" evidence="11">
    <location>
        <begin position="32"/>
        <end position="261"/>
    </location>
</feature>
<comment type="caution">
    <text evidence="12">The sequence shown here is derived from an EMBL/GenBank/DDBJ whole genome shotgun (WGS) entry which is preliminary data.</text>
</comment>
<feature type="transmembrane region" description="Helical" evidence="10">
    <location>
        <begin position="368"/>
        <end position="385"/>
    </location>
</feature>
<dbReference type="Pfam" id="PF00768">
    <property type="entry name" value="Peptidase_S11"/>
    <property type="match status" value="1"/>
</dbReference>
<dbReference type="Proteomes" id="UP000274033">
    <property type="component" value="Unassembled WGS sequence"/>
</dbReference>
<dbReference type="GO" id="GO:0006508">
    <property type="term" value="P:proteolysis"/>
    <property type="evidence" value="ECO:0007669"/>
    <property type="project" value="InterPro"/>
</dbReference>
<feature type="active site" description="Proton acceptor" evidence="7">
    <location>
        <position position="67"/>
    </location>
</feature>
<keyword evidence="10" id="KW-0812">Transmembrane</keyword>
<dbReference type="InterPro" id="IPR012338">
    <property type="entry name" value="Beta-lactam/transpept-like"/>
</dbReference>
<sequence>MEFNFMKKIVATILIIFLLCITFNYKMIGANSIEEPLIASEAAILIDEKSGQILFGKNPDQKMNPASLTKIATAIYAIERGKLEDVVTVSENAREIEGTRVYLEIGERVTLKKLIQGLLINSGNDAAVAISEYLDGSEQQFANNINKYLQNIGLQDTNFVNPHGLYHIDHKTTARDLAKITQYAMKNNDFREMFGTKELQWDGESWDTTLYTHHKLLREEIPYEGVTGGKTGFVDQSGFTLITTATKSDLSVIAVTLKAQTEDIAYHDTVDLLDYGFDYFTTEDIPEGQRYEINNRLFISNETLHFTISKNDTITKHVTDNGLLEIRNQNQDLIASFQLVNVTQLKENVEYMIEAKEDSIKKQNENKYLILFGSILIICLLLLENRRIKRS</sequence>
<dbReference type="EMBL" id="RRCT01000001">
    <property type="protein sequence ID" value="RQW76137.1"/>
    <property type="molecule type" value="Genomic_DNA"/>
</dbReference>
<evidence type="ECO:0000256" key="9">
    <source>
        <dbReference type="RuleBase" id="RU004016"/>
    </source>
</evidence>
<dbReference type="AlphaFoldDB" id="A0A3N9UJJ3"/>
<keyword evidence="12" id="KW-0645">Protease</keyword>
<dbReference type="GO" id="GO:0071555">
    <property type="term" value="P:cell wall organization"/>
    <property type="evidence" value="ECO:0007669"/>
    <property type="project" value="UniProtKB-KW"/>
</dbReference>
<keyword evidence="10" id="KW-0472">Membrane</keyword>
<evidence type="ECO:0000256" key="4">
    <source>
        <dbReference type="ARBA" id="ARBA00022960"/>
    </source>
</evidence>
<dbReference type="GO" id="GO:0008360">
    <property type="term" value="P:regulation of cell shape"/>
    <property type="evidence" value="ECO:0007669"/>
    <property type="project" value="UniProtKB-KW"/>
</dbReference>
<dbReference type="PRINTS" id="PR00725">
    <property type="entry name" value="DADACBPTASE1"/>
</dbReference>
<feature type="active site" evidence="7">
    <location>
        <position position="122"/>
    </location>
</feature>
<keyword evidence="10" id="KW-1133">Transmembrane helix</keyword>
<dbReference type="PANTHER" id="PTHR21581">
    <property type="entry name" value="D-ALANYL-D-ALANINE CARBOXYPEPTIDASE"/>
    <property type="match status" value="1"/>
</dbReference>
<evidence type="ECO:0000259" key="11">
    <source>
        <dbReference type="Pfam" id="PF00768"/>
    </source>
</evidence>
<gene>
    <name evidence="12" type="ORF">EBB45_00870</name>
</gene>
<evidence type="ECO:0000256" key="8">
    <source>
        <dbReference type="PIRSR" id="PIRSR618044-2"/>
    </source>
</evidence>
<dbReference type="GO" id="GO:0009252">
    <property type="term" value="P:peptidoglycan biosynthetic process"/>
    <property type="evidence" value="ECO:0007669"/>
    <property type="project" value="UniProtKB-KW"/>
</dbReference>
<evidence type="ECO:0000256" key="10">
    <source>
        <dbReference type="SAM" id="Phobius"/>
    </source>
</evidence>
<dbReference type="PANTHER" id="PTHR21581:SF33">
    <property type="entry name" value="D-ALANYL-D-ALANINE CARBOXYPEPTIDASE DACB"/>
    <property type="match status" value="1"/>
</dbReference>
<dbReference type="InterPro" id="IPR001967">
    <property type="entry name" value="Peptidase_S11_N"/>
</dbReference>
<protein>
    <submittedName>
        <fullName evidence="12">D-alanyl-D-alanine carboxypeptidase</fullName>
    </submittedName>
</protein>
<dbReference type="SUPFAM" id="SSF56601">
    <property type="entry name" value="beta-lactamase/transpeptidase-like"/>
    <property type="match status" value="1"/>
</dbReference>
<keyword evidence="5" id="KW-0573">Peptidoglycan synthesis</keyword>
<accession>A0A3N9UJJ3</accession>
<keyword evidence="4" id="KW-0133">Cell shape</keyword>
<proteinExistence type="inferred from homology"/>